<feature type="compositionally biased region" description="Basic and acidic residues" evidence="1">
    <location>
        <begin position="113"/>
        <end position="122"/>
    </location>
</feature>
<feature type="region of interest" description="Disordered" evidence="1">
    <location>
        <begin position="1086"/>
        <end position="1149"/>
    </location>
</feature>
<dbReference type="Proteomes" id="UP000366065">
    <property type="component" value="Unassembled WGS sequence"/>
</dbReference>
<feature type="region of interest" description="Disordered" evidence="1">
    <location>
        <begin position="156"/>
        <end position="179"/>
    </location>
</feature>
<name>A0ABY6VYD5_9BURK</name>
<dbReference type="Pfam" id="PF19268">
    <property type="entry name" value="CIS_TMP"/>
    <property type="match status" value="2"/>
</dbReference>
<protein>
    <submittedName>
        <fullName evidence="2">Uncharacterized protein</fullName>
    </submittedName>
</protein>
<evidence type="ECO:0000256" key="1">
    <source>
        <dbReference type="SAM" id="MobiDB-lite"/>
    </source>
</evidence>
<feature type="compositionally biased region" description="Polar residues" evidence="1">
    <location>
        <begin position="1088"/>
        <end position="1105"/>
    </location>
</feature>
<organism evidence="2 3">
    <name type="scientific">Pandoraea capi</name>
    <dbReference type="NCBI Taxonomy" id="2508286"/>
    <lineage>
        <taxon>Bacteria</taxon>
        <taxon>Pseudomonadati</taxon>
        <taxon>Pseudomonadota</taxon>
        <taxon>Betaproteobacteria</taxon>
        <taxon>Burkholderiales</taxon>
        <taxon>Burkholderiaceae</taxon>
        <taxon>Pandoraea</taxon>
    </lineage>
</organism>
<gene>
    <name evidence="2" type="ORF">PCA20602_00958</name>
</gene>
<dbReference type="InterPro" id="IPR045538">
    <property type="entry name" value="CIS_TMP"/>
</dbReference>
<sequence length="1687" mass="179008">MSQGEPLRALVVERLLPVMASVLDDAARDLGIHRIDRLDIDLGEVEAEALPDVLAEQLALVLAEVLGDGRGREEGGEGGEGDDGRAGSIEGSERHEEHEDVSIAPVPLNANHGADDPTDKTRVPKARRFATQADADVADLMAFLTHGLAVGDVAGNSRDGYPGRHADTERPARVSDVAASGASDVVASGASTMTGRSVASVTPVGAVASAESSESTSATSGVSSARSTESAASVASTVSEVSDDPLDRLLARVLAGGVESVRRQIQASASPEVLIERLTKQFSASNVAAMIGALYPNAAPEWLRELDALELLLVTAGWRPTLRADAQRVARARLMVAGLRLSGTGAQSMPWHDVWQAVLSRARLSVWPGTNEEATASIRAVLRAATLGRTGALPSPMIDALHRVSQTLGTPVSMVPEATLHPSDRGTRHVAGDPWTPPSDASTLEARATTHSPSSGARVARWKALLAAAFTRGQAEPLYSVWPQLMENHPVLLSEALHHYLTVPDLRERVASTFPLSMLEDMLGLLLSRLLTMTTDDLTTPPGTLTSRIPTRSGTEDVAGREATVALQAAAHLSTTGGGFAGADARRPETRIETEMIGGRGADSDKGGAYRENMTTNPMASAHVGVMADTEADTSIVGHNSKADEENASVNLTARAHVDVRTGTEADSSVAIHNSKADEEHLTGYAATSMHSEDATDPDAAADSGEVALAETDMSDVGITAISESITSETLTTASGWRRVWSGDVASLVHGAAFAAHVSHDRTVQTQRSSGDGLEASGTPKIAFEAAACAPSPDTATGEARRSPAMDHPQSPPEPERLPGVQRTTAPSPVLVAAGDSEGANRSSSNDTTDALPLAVDNAEAASIPEALPAHERFIRALLSGSPEALFEDWQRWLTNESDALSGVWRHYAGYDTVLIRVVHGFPEDMLADLATLLDPAALSLWRSLSALSWDVFNEGDPSNPLPGNVSPERLIDSDIPRLTTGSDDAESVPMGTAVSAPDVSGARASDRSSSTSLPILPSSWSFEAWKRIVWHAVFTHLRGGGANASITQLSALVHRAAAAPWQHRLIDQWLSMPVTATPSLRLERQTNRATESASSAVPSTNSPTRDVAISGHDDERADASPNGSQMPVVIGTQGVSRDGASSIADRSDAPIASSTEALRRLLGLRRDVLPQGGDLTGETARLTDAQRATLQRELATAHPALTAGAGDLTATDWQAIIDTMIATSDVIPVEHRDVLYHSIAAHAPDDATTPPSAVARYFARVAAALASDSVLELEALSEAASDDAQALPDDATDTESQIRAHDAATTPQLPGAFPTSPKNAERDGPPASAHLASAAAPSETQTRRTAMPDDFIDYLTSSAFRSAQLPPSGFDIWIRQSVYSGAHVLRPVIALAANDEGLAGRWLDIIPQPLWPGLARLSSRDTPQVATMLRLATDIAEMCATSMQTIAASDLPRVRWLSLFPWLFAPQRPFDSAVFAGSVVTRLARHAGVEAPPALIAQVQQQTGIDMRSSPSNTNEAAAQTPFDVPHAGIVLMCAFMPVLWEFVELTHDGRFVSEAAAERAVLLLYYAGTGQTEAPEHELTMHKLLCGVPFATPVARHLDITEKEAETCNRMIDAMLHHWTALGNTSRAGLREAFLQRDGRLSLAEDGWHLDVRRLTIDVLMRQMPWGISTIQLSWMEQPLWVNWT</sequence>
<accession>A0ABY6VYD5</accession>
<feature type="region of interest" description="Disordered" evidence="1">
    <location>
        <begin position="1280"/>
        <end position="1346"/>
    </location>
</feature>
<reference evidence="2 3" key="1">
    <citation type="submission" date="2019-08" db="EMBL/GenBank/DDBJ databases">
        <authorList>
            <person name="Peeters C."/>
        </authorList>
    </citation>
    <scope>NUCLEOTIDE SEQUENCE [LARGE SCALE GENOMIC DNA]</scope>
    <source>
        <strain evidence="2 3">LMG 20602</strain>
    </source>
</reference>
<feature type="region of interest" description="Disordered" evidence="1">
    <location>
        <begin position="419"/>
        <end position="445"/>
    </location>
</feature>
<feature type="compositionally biased region" description="Basic and acidic residues" evidence="1">
    <location>
        <begin position="161"/>
        <end position="173"/>
    </location>
</feature>
<feature type="region of interest" description="Disordered" evidence="1">
    <location>
        <begin position="981"/>
        <end position="1013"/>
    </location>
</feature>
<evidence type="ECO:0000313" key="2">
    <source>
        <dbReference type="EMBL" id="VVD77976.1"/>
    </source>
</evidence>
<dbReference type="EMBL" id="CABPRV010000002">
    <property type="protein sequence ID" value="VVD77976.1"/>
    <property type="molecule type" value="Genomic_DNA"/>
</dbReference>
<feature type="region of interest" description="Disordered" evidence="1">
    <location>
        <begin position="69"/>
        <end position="123"/>
    </location>
</feature>
<feature type="compositionally biased region" description="Low complexity" evidence="1">
    <location>
        <begin position="1326"/>
        <end position="1339"/>
    </location>
</feature>
<comment type="caution">
    <text evidence="2">The sequence shown here is derived from an EMBL/GenBank/DDBJ whole genome shotgun (WGS) entry which is preliminary data.</text>
</comment>
<keyword evidence="3" id="KW-1185">Reference proteome</keyword>
<feature type="compositionally biased region" description="Basic and acidic residues" evidence="1">
    <location>
        <begin position="91"/>
        <end position="101"/>
    </location>
</feature>
<feature type="region of interest" description="Disordered" evidence="1">
    <location>
        <begin position="209"/>
        <end position="229"/>
    </location>
</feature>
<evidence type="ECO:0000313" key="3">
    <source>
        <dbReference type="Proteomes" id="UP000366065"/>
    </source>
</evidence>
<feature type="region of interest" description="Disordered" evidence="1">
    <location>
        <begin position="788"/>
        <end position="823"/>
    </location>
</feature>
<feature type="compositionally biased region" description="Basic and acidic residues" evidence="1">
    <location>
        <begin position="422"/>
        <end position="431"/>
    </location>
</feature>
<proteinExistence type="predicted"/>